<dbReference type="NCBIfam" id="TIGR01352">
    <property type="entry name" value="tonB_Cterm"/>
    <property type="match status" value="1"/>
</dbReference>
<dbReference type="AlphaFoldDB" id="A0A4U3KZR2"/>
<accession>A0A4U3KZR2</accession>
<dbReference type="InterPro" id="IPR006260">
    <property type="entry name" value="TonB/TolA_C"/>
</dbReference>
<reference evidence="7 8" key="1">
    <citation type="submission" date="2019-05" db="EMBL/GenBank/DDBJ databases">
        <title>Panacibacter sp. strain 17mud1-8 Genome sequencing and assembly.</title>
        <authorList>
            <person name="Chhetri G."/>
        </authorList>
    </citation>
    <scope>NUCLEOTIDE SEQUENCE [LARGE SCALE GENOMIC DNA]</scope>
    <source>
        <strain evidence="7 8">17mud1-8</strain>
    </source>
</reference>
<dbReference type="SUPFAM" id="SSF74653">
    <property type="entry name" value="TolA/TonB C-terminal domain"/>
    <property type="match status" value="1"/>
</dbReference>
<dbReference type="OrthoDB" id="649093at2"/>
<dbReference type="Gene3D" id="3.90.930.1">
    <property type="match status" value="1"/>
</dbReference>
<keyword evidence="5" id="KW-0732">Signal</keyword>
<dbReference type="GO" id="GO:0016020">
    <property type="term" value="C:membrane"/>
    <property type="evidence" value="ECO:0007669"/>
    <property type="project" value="UniProtKB-SubCell"/>
</dbReference>
<evidence type="ECO:0000256" key="1">
    <source>
        <dbReference type="ARBA" id="ARBA00004167"/>
    </source>
</evidence>
<gene>
    <name evidence="7" type="ORF">FC093_16755</name>
</gene>
<dbReference type="Pfam" id="PF03544">
    <property type="entry name" value="TonB_C"/>
    <property type="match status" value="1"/>
</dbReference>
<evidence type="ECO:0000256" key="3">
    <source>
        <dbReference type="ARBA" id="ARBA00022989"/>
    </source>
</evidence>
<proteinExistence type="predicted"/>
<keyword evidence="3" id="KW-1133">Transmembrane helix</keyword>
<feature type="domain" description="TonB C-terminal" evidence="6">
    <location>
        <begin position="155"/>
        <end position="252"/>
    </location>
</feature>
<evidence type="ECO:0000313" key="8">
    <source>
        <dbReference type="Proteomes" id="UP000305848"/>
    </source>
</evidence>
<dbReference type="InterPro" id="IPR037682">
    <property type="entry name" value="TonB_C"/>
</dbReference>
<dbReference type="EMBL" id="SZQL01000014">
    <property type="protein sequence ID" value="TKK66686.1"/>
    <property type="molecule type" value="Genomic_DNA"/>
</dbReference>
<dbReference type="Proteomes" id="UP000305848">
    <property type="component" value="Unassembled WGS sequence"/>
</dbReference>
<dbReference type="RefSeq" id="WP_137262959.1">
    <property type="nucleotide sequence ID" value="NZ_SZQL01000014.1"/>
</dbReference>
<evidence type="ECO:0000313" key="7">
    <source>
        <dbReference type="EMBL" id="TKK66686.1"/>
    </source>
</evidence>
<feature type="signal peptide" evidence="5">
    <location>
        <begin position="1"/>
        <end position="19"/>
    </location>
</feature>
<feature type="chain" id="PRO_5020964687" evidence="5">
    <location>
        <begin position="20"/>
        <end position="269"/>
    </location>
</feature>
<comment type="subcellular location">
    <subcellularLocation>
        <location evidence="1">Membrane</location>
        <topology evidence="1">Single-pass membrane protein</topology>
    </subcellularLocation>
</comment>
<evidence type="ECO:0000256" key="2">
    <source>
        <dbReference type="ARBA" id="ARBA00022692"/>
    </source>
</evidence>
<evidence type="ECO:0000256" key="5">
    <source>
        <dbReference type="SAM" id="SignalP"/>
    </source>
</evidence>
<evidence type="ECO:0000256" key="4">
    <source>
        <dbReference type="ARBA" id="ARBA00023136"/>
    </source>
</evidence>
<dbReference type="Gene3D" id="3.30.1150.10">
    <property type="match status" value="1"/>
</dbReference>
<comment type="caution">
    <text evidence="7">The sequence shown here is derived from an EMBL/GenBank/DDBJ whole genome shotgun (WGS) entry which is preliminary data.</text>
</comment>
<sequence>MRLLFILPFTLLYTFSSFAQKDTVYTYFDTNKKVTSEINAFYVSKTTKNDNKWHKQVFVNSSGNLYMDGYYSDEKTQVPDGVIKYYRDSEKLTDSCFYIDGQLKAKYIFYANGQVKDYILFADGIHIAEQGGYTEEGNKINNYIVWRPAMYPDSTTGWQKYVRRKTSWHLPPGYLKGLMEGGVEITFTVDTTGAVTNAFISKKSGFIDLDQRALAIVEKSRKWIPAVQDNHPVSSTQKQTIVFANNELNAQANKTISVGADFLRWMAGL</sequence>
<organism evidence="7 8">
    <name type="scientific">Ilyomonas limi</name>
    <dbReference type="NCBI Taxonomy" id="2575867"/>
    <lineage>
        <taxon>Bacteria</taxon>
        <taxon>Pseudomonadati</taxon>
        <taxon>Bacteroidota</taxon>
        <taxon>Chitinophagia</taxon>
        <taxon>Chitinophagales</taxon>
        <taxon>Chitinophagaceae</taxon>
        <taxon>Ilyomonas</taxon>
    </lineage>
</organism>
<keyword evidence="8" id="KW-1185">Reference proteome</keyword>
<keyword evidence="4" id="KW-0472">Membrane</keyword>
<dbReference type="PROSITE" id="PS52015">
    <property type="entry name" value="TONB_CTD"/>
    <property type="match status" value="1"/>
</dbReference>
<evidence type="ECO:0000259" key="6">
    <source>
        <dbReference type="PROSITE" id="PS52015"/>
    </source>
</evidence>
<dbReference type="GO" id="GO:0055085">
    <property type="term" value="P:transmembrane transport"/>
    <property type="evidence" value="ECO:0007669"/>
    <property type="project" value="InterPro"/>
</dbReference>
<protein>
    <submittedName>
        <fullName evidence="7">TonB family protein</fullName>
    </submittedName>
</protein>
<name>A0A4U3KZR2_9BACT</name>
<keyword evidence="2" id="KW-0812">Transmembrane</keyword>